<name>W5UT02_9BACT</name>
<keyword evidence="10" id="KW-0762">Sugar transport</keyword>
<dbReference type="PANTHER" id="PTHR46244:SF3">
    <property type="entry name" value="PHOSPHOENOLPYRUVATE-PROTEIN PHOSPHOTRANSFERASE"/>
    <property type="match status" value="1"/>
</dbReference>
<dbReference type="Pfam" id="PF05524">
    <property type="entry name" value="PEP-utilisers_N"/>
    <property type="match status" value="1"/>
</dbReference>
<feature type="compositionally biased region" description="Acidic residues" evidence="17">
    <location>
        <begin position="186"/>
        <end position="198"/>
    </location>
</feature>
<dbReference type="InterPro" id="IPR036637">
    <property type="entry name" value="Phosphohistidine_dom_sf"/>
</dbReference>
<dbReference type="EMBL" id="CP007154">
    <property type="protein sequence ID" value="AHH45256.1"/>
    <property type="molecule type" value="Genomic_DNA"/>
</dbReference>
<keyword evidence="11 21" id="KW-0808">Transferase</keyword>
<dbReference type="Gene3D" id="3.50.30.10">
    <property type="entry name" value="Phosphohistidine domain"/>
    <property type="match status" value="1"/>
</dbReference>
<evidence type="ECO:0000256" key="11">
    <source>
        <dbReference type="ARBA" id="ARBA00022679"/>
    </source>
</evidence>
<dbReference type="Pfam" id="PF02896">
    <property type="entry name" value="PEP-utilizers_C"/>
    <property type="match status" value="1"/>
</dbReference>
<dbReference type="Proteomes" id="UP000019229">
    <property type="component" value="Chromosome"/>
</dbReference>
<dbReference type="PROSITE" id="PS00742">
    <property type="entry name" value="PEP_ENZYMES_2"/>
    <property type="match status" value="1"/>
</dbReference>
<reference evidence="21 22" key="1">
    <citation type="journal article" date="2014" name="Genome Announc.">
        <title>Complete Genome Sequence of Mycoplasma bovoculi Strain M165/69T (ATCC 29104).</title>
        <authorList>
            <person name="Calcutt M.J."/>
            <person name="Foecking M.F."/>
        </authorList>
    </citation>
    <scope>NUCLEOTIDE SEQUENCE [LARGE SCALE GENOMIC DNA]</scope>
    <source>
        <strain evidence="21">M165/69</strain>
    </source>
</reference>
<evidence type="ECO:0000259" key="18">
    <source>
        <dbReference type="Pfam" id="PF00391"/>
    </source>
</evidence>
<evidence type="ECO:0000256" key="15">
    <source>
        <dbReference type="ARBA" id="ARBA00022842"/>
    </source>
</evidence>
<dbReference type="NCBIfam" id="TIGR01417">
    <property type="entry name" value="PTS_I_fam"/>
    <property type="match status" value="1"/>
</dbReference>
<comment type="similarity">
    <text evidence="5">Belongs to the PEP-utilizing enzyme family.</text>
</comment>
<comment type="catalytic activity">
    <reaction evidence="1">
        <text>L-histidyl-[protein] + phosphoenolpyruvate = N(pros)-phospho-L-histidyl-[protein] + pyruvate</text>
        <dbReference type="Rhea" id="RHEA:23880"/>
        <dbReference type="Rhea" id="RHEA-COMP:9745"/>
        <dbReference type="Rhea" id="RHEA-COMP:9746"/>
        <dbReference type="ChEBI" id="CHEBI:15361"/>
        <dbReference type="ChEBI" id="CHEBI:29979"/>
        <dbReference type="ChEBI" id="CHEBI:58702"/>
        <dbReference type="ChEBI" id="CHEBI:64837"/>
        <dbReference type="EC" id="2.7.3.9"/>
    </reaction>
</comment>
<dbReference type="InterPro" id="IPR040442">
    <property type="entry name" value="Pyrv_kinase-like_dom_sf"/>
</dbReference>
<keyword evidence="15" id="KW-0460">Magnesium</keyword>
<dbReference type="PATRIC" id="fig|743966.3.peg.248"/>
<comment type="function">
    <text evidence="3">General (non sugar-specific) component of the phosphoenolpyruvate-dependent sugar phosphotransferase system (sugar PTS). This major carbohydrate active-transport system catalyzes the phosphorylation of incoming sugar substrates concomitantly with their translocation across the cell membrane. Enzyme I transfers the phosphoryl group from phosphoenolpyruvate (PEP) to the phosphoryl carrier protein (HPr).</text>
</comment>
<keyword evidence="8" id="KW-0813">Transport</keyword>
<dbReference type="SUPFAM" id="SSF51621">
    <property type="entry name" value="Phosphoenolpyruvate/pyruvate domain"/>
    <property type="match status" value="1"/>
</dbReference>
<evidence type="ECO:0000256" key="17">
    <source>
        <dbReference type="SAM" id="MobiDB-lite"/>
    </source>
</evidence>
<dbReference type="InterPro" id="IPR008279">
    <property type="entry name" value="PEP-util_enz_mobile_dom"/>
</dbReference>
<dbReference type="InterPro" id="IPR000121">
    <property type="entry name" value="PEP_util_C"/>
</dbReference>
<dbReference type="InterPro" id="IPR008731">
    <property type="entry name" value="PTS_EIN"/>
</dbReference>
<keyword evidence="13" id="KW-0479">Metal-binding</keyword>
<feature type="region of interest" description="Disordered" evidence="17">
    <location>
        <begin position="186"/>
        <end position="214"/>
    </location>
</feature>
<dbReference type="EC" id="2.7.3.9" evidence="6"/>
<evidence type="ECO:0000256" key="8">
    <source>
        <dbReference type="ARBA" id="ARBA00022448"/>
    </source>
</evidence>
<evidence type="ECO:0000256" key="14">
    <source>
        <dbReference type="ARBA" id="ARBA00022777"/>
    </source>
</evidence>
<evidence type="ECO:0000259" key="19">
    <source>
        <dbReference type="Pfam" id="PF02896"/>
    </source>
</evidence>
<evidence type="ECO:0000256" key="4">
    <source>
        <dbReference type="ARBA" id="ARBA00004496"/>
    </source>
</evidence>
<evidence type="ECO:0000256" key="5">
    <source>
        <dbReference type="ARBA" id="ARBA00007837"/>
    </source>
</evidence>
<dbReference type="GO" id="GO:0005737">
    <property type="term" value="C:cytoplasm"/>
    <property type="evidence" value="ECO:0007669"/>
    <property type="project" value="UniProtKB-SubCell"/>
</dbReference>
<proteinExistence type="inferred from homology"/>
<accession>W5UT02</accession>
<dbReference type="InterPro" id="IPR050499">
    <property type="entry name" value="PEP-utilizing_PTS_enzyme"/>
</dbReference>
<dbReference type="GO" id="GO:0016301">
    <property type="term" value="F:kinase activity"/>
    <property type="evidence" value="ECO:0007669"/>
    <property type="project" value="UniProtKB-KW"/>
</dbReference>
<evidence type="ECO:0000256" key="10">
    <source>
        <dbReference type="ARBA" id="ARBA00022597"/>
    </source>
</evidence>
<comment type="subcellular location">
    <subcellularLocation>
        <location evidence="4">Cytoplasm</location>
    </subcellularLocation>
</comment>
<dbReference type="SUPFAM" id="SSF47831">
    <property type="entry name" value="Enzyme I of the PEP:sugar phosphotransferase system HPr-binding (sub)domain"/>
    <property type="match status" value="1"/>
</dbReference>
<dbReference type="InterPro" id="IPR006318">
    <property type="entry name" value="PTS_EI-like"/>
</dbReference>
<dbReference type="SUPFAM" id="SSF52009">
    <property type="entry name" value="Phosphohistidine domain"/>
    <property type="match status" value="1"/>
</dbReference>
<dbReference type="Gene3D" id="3.20.20.60">
    <property type="entry name" value="Phosphoenolpyruvate-binding domains"/>
    <property type="match status" value="1"/>
</dbReference>
<dbReference type="HOGENOM" id="CLU_007308_7_0_14"/>
<dbReference type="InterPro" id="IPR015813">
    <property type="entry name" value="Pyrv/PenolPyrv_kinase-like_dom"/>
</dbReference>
<evidence type="ECO:0000259" key="20">
    <source>
        <dbReference type="Pfam" id="PF05524"/>
    </source>
</evidence>
<dbReference type="KEGG" id="mbc:MYB_01225"/>
<evidence type="ECO:0000256" key="9">
    <source>
        <dbReference type="ARBA" id="ARBA00022490"/>
    </source>
</evidence>
<dbReference type="InterPro" id="IPR036618">
    <property type="entry name" value="PtsI_HPr-bd_sf"/>
</dbReference>
<sequence>MAEIIKYKYKNWEFSKIDTPFELLNEFVRTHTNVKNPKGEILNRVTERIPLRNSAFGDTLFVAKIIKNNQKTQLVRQILAFANKNLPKKDIALLNQISKGNGTRALVRNFMNMLLKQFIKQTPDKIHSSYIYQDGVLITNHAVYDYILFEPFSQILKPFFSDSQIIVELGRLVKLMNYLIETGKPDEEEYVPEPEPEIEVQPTPEPAPAPKLEPTRSFDPLPFSGISASSGVAISHILKLDEAKIDVKDTKISDIAAEIKIFQDAVKKTVVQIEQIKDKAKRLKAQELEILDAHISIATDPALEEDTIKMIKQNYNAAYALKETARQNIAVLLDTKDEYLMARAVDIQDVTTRILKNILNINILDLSAIDKDVVLVAHDLTPSDTAQLNEHVRGFVTKIGSRTSHSAIMARSLGIPAIVGVGSEVDEMYTGDEIVFNGDTGLGIARPTEAQKADFANQLAQYEQEQAKLDEFLNKPAMTKDGHKVIVAANVGSVEDTYGALKANADEIGLVRSEFLYMDASNWPTEEEQFQNYKKILELMNGKKVVVRTLDIGGDKTLKYFEFHKELNPFLGYRAIRLSLDKTDIFQTQLRALIRASQYGNLAIMFPMIATVDEFLKAKAIFNTVYKEVRAVNDKIAPREAIKLGIMVEIPVTAIMASQFAHHVDFFSIGTNDLIQYSMAADRMNEKVSYLYQPLNPGILKLIKMTIDAAHKHGKLVGMCGEMAGDIHAVPILIGLGLDEFSMSAGSINKVKKLISTLEYKQLINIAQKTTLFETEDQVISYLEHLGLILPN</sequence>
<gene>
    <name evidence="21" type="primary">ptsI</name>
    <name evidence="21" type="ORF">MYB_01225</name>
</gene>
<evidence type="ECO:0000256" key="6">
    <source>
        <dbReference type="ARBA" id="ARBA00012232"/>
    </source>
</evidence>
<evidence type="ECO:0000256" key="2">
    <source>
        <dbReference type="ARBA" id="ARBA00001946"/>
    </source>
</evidence>
<dbReference type="eggNOG" id="COG1080">
    <property type="taxonomic scope" value="Bacteria"/>
</dbReference>
<dbReference type="Pfam" id="PF00391">
    <property type="entry name" value="PEP-utilizers"/>
    <property type="match status" value="1"/>
</dbReference>
<keyword evidence="9" id="KW-0963">Cytoplasm</keyword>
<protein>
    <recommendedName>
        <fullName evidence="7">Phosphoenolpyruvate-protein phosphotransferase</fullName>
        <ecNumber evidence="6">2.7.3.9</ecNumber>
    </recommendedName>
    <alternativeName>
        <fullName evidence="16">Phosphotransferase system, enzyme I</fullName>
    </alternativeName>
</protein>
<feature type="domain" description="PEP-utilising enzyme C-terminal" evidence="19">
    <location>
        <begin position="468"/>
        <end position="758"/>
    </location>
</feature>
<comment type="cofactor">
    <cofactor evidence="2">
        <name>Mg(2+)</name>
        <dbReference type="ChEBI" id="CHEBI:18420"/>
    </cofactor>
</comment>
<evidence type="ECO:0000256" key="12">
    <source>
        <dbReference type="ARBA" id="ARBA00022683"/>
    </source>
</evidence>
<evidence type="ECO:0000256" key="13">
    <source>
        <dbReference type="ARBA" id="ARBA00022723"/>
    </source>
</evidence>
<keyword evidence="12" id="KW-0598">Phosphotransferase system</keyword>
<dbReference type="GO" id="GO:0046872">
    <property type="term" value="F:metal ion binding"/>
    <property type="evidence" value="ECO:0007669"/>
    <property type="project" value="UniProtKB-KW"/>
</dbReference>
<evidence type="ECO:0000256" key="16">
    <source>
        <dbReference type="ARBA" id="ARBA00033235"/>
    </source>
</evidence>
<evidence type="ECO:0000313" key="21">
    <source>
        <dbReference type="EMBL" id="AHH45256.1"/>
    </source>
</evidence>
<dbReference type="AlphaFoldDB" id="W5UT02"/>
<evidence type="ECO:0000256" key="3">
    <source>
        <dbReference type="ARBA" id="ARBA00002728"/>
    </source>
</evidence>
<dbReference type="PANTHER" id="PTHR46244">
    <property type="entry name" value="PHOSPHOENOLPYRUVATE-PROTEIN PHOSPHOTRANSFERASE"/>
    <property type="match status" value="1"/>
</dbReference>
<evidence type="ECO:0000313" key="22">
    <source>
        <dbReference type="Proteomes" id="UP000019229"/>
    </source>
</evidence>
<evidence type="ECO:0000256" key="7">
    <source>
        <dbReference type="ARBA" id="ARBA00016544"/>
    </source>
</evidence>
<dbReference type="Gene3D" id="1.10.274.10">
    <property type="entry name" value="PtsI, HPr-binding domain"/>
    <property type="match status" value="1"/>
</dbReference>
<keyword evidence="14" id="KW-0418">Kinase</keyword>
<feature type="domain" description="PEP-utilising enzyme mobile" evidence="18">
    <location>
        <begin position="370"/>
        <end position="441"/>
    </location>
</feature>
<dbReference type="GO" id="GO:0008965">
    <property type="term" value="F:phosphoenolpyruvate-protein phosphotransferase activity"/>
    <property type="evidence" value="ECO:0007669"/>
    <property type="project" value="UniProtKB-EC"/>
</dbReference>
<organism evidence="21 22">
    <name type="scientific">Mesomycoplasma bovoculi M165/69</name>
    <dbReference type="NCBI Taxonomy" id="743966"/>
    <lineage>
        <taxon>Bacteria</taxon>
        <taxon>Bacillati</taxon>
        <taxon>Mycoplasmatota</taxon>
        <taxon>Mycoplasmoidales</taxon>
        <taxon>Metamycoplasmataceae</taxon>
        <taxon>Mesomycoplasma</taxon>
    </lineage>
</organism>
<keyword evidence="21" id="KW-0670">Pyruvate</keyword>
<evidence type="ECO:0000256" key="1">
    <source>
        <dbReference type="ARBA" id="ARBA00000683"/>
    </source>
</evidence>
<dbReference type="STRING" id="743966.MYB_01225"/>
<dbReference type="InterPro" id="IPR023151">
    <property type="entry name" value="PEP_util_CS"/>
</dbReference>
<dbReference type="GO" id="GO:0009401">
    <property type="term" value="P:phosphoenolpyruvate-dependent sugar phosphotransferase system"/>
    <property type="evidence" value="ECO:0007669"/>
    <property type="project" value="UniProtKB-KW"/>
</dbReference>
<dbReference type="PRINTS" id="PR01736">
    <property type="entry name" value="PHPHTRNFRASE"/>
</dbReference>
<keyword evidence="22" id="KW-1185">Reference proteome</keyword>
<feature type="domain" description="Phosphotransferase system enzyme I N-terminal" evidence="20">
    <location>
        <begin position="224"/>
        <end position="343"/>
    </location>
</feature>